<dbReference type="EMBL" id="DS990639">
    <property type="protein sequence ID" value="EGC45831.1"/>
    <property type="molecule type" value="Genomic_DNA"/>
</dbReference>
<evidence type="ECO:0000313" key="2">
    <source>
        <dbReference type="Proteomes" id="UP000008142"/>
    </source>
</evidence>
<dbReference type="AlphaFoldDB" id="F0UJZ1"/>
<accession>F0UJZ1</accession>
<organism evidence="2">
    <name type="scientific">Ajellomyces capsulatus (strain H88)</name>
    <name type="common">Darling's disease fungus</name>
    <name type="synonym">Histoplasma capsulatum</name>
    <dbReference type="NCBI Taxonomy" id="544711"/>
    <lineage>
        <taxon>Eukaryota</taxon>
        <taxon>Fungi</taxon>
        <taxon>Dikarya</taxon>
        <taxon>Ascomycota</taxon>
        <taxon>Pezizomycotina</taxon>
        <taxon>Eurotiomycetes</taxon>
        <taxon>Eurotiomycetidae</taxon>
        <taxon>Onygenales</taxon>
        <taxon>Ajellomycetaceae</taxon>
        <taxon>Histoplasma</taxon>
    </lineage>
</organism>
<sequence length="195" mass="21888">MLKAALTNPGRLTPIETEMHFIYRLATFREVTGTKQMGTVMAAIGSAKSCQKSIAKVAGLEALGFYQRGFFTHYHQAASRAIWHKALRAFIQIRPHLTVLRQNIEEYRESFSEFRYENKCNSRPLAQLKTKGARGPSCRPLSITNCSASSDHDGIGGLEALSRRHNPPTTQTNCSRYFDDPSSALQQSSIIWHID</sequence>
<evidence type="ECO:0000313" key="1">
    <source>
        <dbReference type="EMBL" id="EGC45831.1"/>
    </source>
</evidence>
<dbReference type="Proteomes" id="UP000008142">
    <property type="component" value="Unassembled WGS sequence"/>
</dbReference>
<reference evidence="2" key="1">
    <citation type="submission" date="2008-07" db="EMBL/GenBank/DDBJ databases">
        <title>Annotation of Ajellomyces capsulatus strain H88.</title>
        <authorList>
            <person name="Champion M."/>
            <person name="Cuomo C."/>
            <person name="Ma L.-J."/>
            <person name="Henn M.R."/>
            <person name="Sil A."/>
            <person name="Goldman B."/>
            <person name="Young S.K."/>
            <person name="Kodira C.D."/>
            <person name="Zeng Q."/>
            <person name="Koehrsen M."/>
            <person name="Alvarado L."/>
            <person name="Berlin A."/>
            <person name="Borenstein D."/>
            <person name="Chen Z."/>
            <person name="Engels R."/>
            <person name="Freedman E."/>
            <person name="Gellesch M."/>
            <person name="Goldberg J."/>
            <person name="Griggs A."/>
            <person name="Gujja S."/>
            <person name="Heiman D."/>
            <person name="Hepburn T."/>
            <person name="Howarth C."/>
            <person name="Jen D."/>
            <person name="Larson L."/>
            <person name="Lewis B."/>
            <person name="Mehta T."/>
            <person name="Park D."/>
            <person name="Pearson M."/>
            <person name="Roberts A."/>
            <person name="Saif S."/>
            <person name="Shea T."/>
            <person name="Shenoy N."/>
            <person name="Sisk P."/>
            <person name="Stolte C."/>
            <person name="Sykes S."/>
            <person name="Walk T."/>
            <person name="White J."/>
            <person name="Yandava C."/>
            <person name="Klein B."/>
            <person name="McEwen J.G."/>
            <person name="Puccia R."/>
            <person name="Goldman G.H."/>
            <person name="Felipe M.S."/>
            <person name="Nino-Vega G."/>
            <person name="San-Blas G."/>
            <person name="Taylor J."/>
            <person name="Mendoza L."/>
            <person name="Galagan J."/>
            <person name="Nusbaum C."/>
            <person name="Birren B."/>
        </authorList>
    </citation>
    <scope>NUCLEOTIDE SEQUENCE [LARGE SCALE GENOMIC DNA]</scope>
    <source>
        <strain evidence="2">H88</strain>
    </source>
</reference>
<proteinExistence type="predicted"/>
<name>F0UJZ1_AJEC8</name>
<gene>
    <name evidence="1" type="ORF">HCEG_05046</name>
</gene>
<protein>
    <submittedName>
        <fullName evidence="1">Predicted protein</fullName>
    </submittedName>
</protein>
<dbReference type="HOGENOM" id="CLU_1395943_0_0_1"/>